<evidence type="ECO:0000313" key="2">
    <source>
        <dbReference type="Proteomes" id="UP000325440"/>
    </source>
</evidence>
<name>A0A5E4MJM0_9HEMI</name>
<dbReference type="Proteomes" id="UP000325440">
    <property type="component" value="Unassembled WGS sequence"/>
</dbReference>
<accession>A0A5E4MJM0</accession>
<proteinExistence type="predicted"/>
<keyword evidence="1" id="KW-0282">Flagellum</keyword>
<reference evidence="1 2" key="1">
    <citation type="submission" date="2019-08" db="EMBL/GenBank/DDBJ databases">
        <authorList>
            <person name="Alioto T."/>
            <person name="Alioto T."/>
            <person name="Gomez Garrido J."/>
        </authorList>
    </citation>
    <scope>NUCLEOTIDE SEQUENCE [LARGE SCALE GENOMIC DNA]</scope>
</reference>
<gene>
    <name evidence="1" type="ORF">CINCED_3A019758</name>
</gene>
<dbReference type="OrthoDB" id="425082at2759"/>
<keyword evidence="1" id="KW-0969">Cilium</keyword>
<dbReference type="EMBL" id="CABPRJ010000950">
    <property type="protein sequence ID" value="VVC31672.1"/>
    <property type="molecule type" value="Genomic_DNA"/>
</dbReference>
<dbReference type="AlphaFoldDB" id="A0A5E4MJM0"/>
<keyword evidence="2" id="KW-1185">Reference proteome</keyword>
<keyword evidence="1" id="KW-0966">Cell projection</keyword>
<protein>
    <submittedName>
        <fullName evidence="1">Flagellar C1a complex subunit C1a-32</fullName>
    </submittedName>
</protein>
<dbReference type="PANTHER" id="PTHR28457">
    <property type="entry name" value="COILED-COIL DOMAIN-CONTAINING PROTEIN 189"/>
    <property type="match status" value="1"/>
</dbReference>
<sequence>MNSKKTIRADGISLLENINEFSERLFQEYSKQLSRYNIERQWPSIIKANNEQNITTANELSFWKYPARRISRAVSEPCLQTVRVLETTILQKNDSFHELREINSVDKRTPAESFKPKIMTWLYVTRVQCSGINYTKTDDDLLEMFDAMFQWELPNEKKIMSRLFADVAKYCKKHDLTDEKMSTLLGIYHYTHFYNKSLNVLGFHEVYNFFKELIIRHAVLSPPDHVKLFSVEEAKHMLTHFLNKYIICLPLIRHICVQKSRLRFQ</sequence>
<organism evidence="1 2">
    <name type="scientific">Cinara cedri</name>
    <dbReference type="NCBI Taxonomy" id="506608"/>
    <lineage>
        <taxon>Eukaryota</taxon>
        <taxon>Metazoa</taxon>
        <taxon>Ecdysozoa</taxon>
        <taxon>Arthropoda</taxon>
        <taxon>Hexapoda</taxon>
        <taxon>Insecta</taxon>
        <taxon>Pterygota</taxon>
        <taxon>Neoptera</taxon>
        <taxon>Paraneoptera</taxon>
        <taxon>Hemiptera</taxon>
        <taxon>Sternorrhyncha</taxon>
        <taxon>Aphidomorpha</taxon>
        <taxon>Aphidoidea</taxon>
        <taxon>Aphididae</taxon>
        <taxon>Lachninae</taxon>
        <taxon>Cinara</taxon>
    </lineage>
</organism>
<dbReference type="PANTHER" id="PTHR28457:SF1">
    <property type="entry name" value="CILIA- AND FLAGELLA-ASSOCIATED PROTEIN 119"/>
    <property type="match status" value="1"/>
</dbReference>
<dbReference type="InterPro" id="IPR032727">
    <property type="entry name" value="CLAMP"/>
</dbReference>
<evidence type="ECO:0000313" key="1">
    <source>
        <dbReference type="EMBL" id="VVC31672.1"/>
    </source>
</evidence>
<dbReference type="Pfam" id="PF14769">
    <property type="entry name" value="CLAMP"/>
    <property type="match status" value="1"/>
</dbReference>